<protein>
    <recommendedName>
        <fullName evidence="2">EF-hand domain-containing protein</fullName>
    </recommendedName>
</protein>
<keyword evidence="1" id="KW-0106">Calcium</keyword>
<dbReference type="Pfam" id="PF13499">
    <property type="entry name" value="EF-hand_7"/>
    <property type="match status" value="1"/>
</dbReference>
<proteinExistence type="predicted"/>
<dbReference type="InterPro" id="IPR011992">
    <property type="entry name" value="EF-hand-dom_pair"/>
</dbReference>
<dbReference type="InterPro" id="IPR018247">
    <property type="entry name" value="EF_Hand_1_Ca_BS"/>
</dbReference>
<feature type="domain" description="EF-hand" evidence="2">
    <location>
        <begin position="246"/>
        <end position="273"/>
    </location>
</feature>
<evidence type="ECO:0000313" key="3">
    <source>
        <dbReference type="EMBL" id="JAG95277.1"/>
    </source>
</evidence>
<dbReference type="Pfam" id="PF13202">
    <property type="entry name" value="EF-hand_5"/>
    <property type="match status" value="1"/>
</dbReference>
<reference evidence="3" key="1">
    <citation type="submission" date="2015-03" db="EMBL/GenBank/DDBJ databases">
        <title>A transcriptome of Araucaria cunninghamii, an australian fine timber species.</title>
        <authorList>
            <person name="Jing Yi C.J.Y."/>
            <person name="Yin San L.Y.S."/>
            <person name="Abdul Karim S.S."/>
            <person name="Wan Azmi N.N."/>
            <person name="Hercus R.R."/>
            <person name="Croft L.L."/>
        </authorList>
    </citation>
    <scope>NUCLEOTIDE SEQUENCE</scope>
    <source>
        <strain evidence="3">MI0301</strain>
        <tissue evidence="3">Leaf</tissue>
    </source>
</reference>
<dbReference type="PANTHER" id="PTHR34574">
    <property type="entry name" value="CALCIUM-BINDING EF-HAND FAMILY PROTEIN-RELATED"/>
    <property type="match status" value="1"/>
</dbReference>
<dbReference type="EMBL" id="GCKF01041016">
    <property type="protein sequence ID" value="JAG95277.1"/>
    <property type="molecule type" value="Transcribed_RNA"/>
</dbReference>
<dbReference type="SMART" id="SM00054">
    <property type="entry name" value="EFh"/>
    <property type="match status" value="3"/>
</dbReference>
<dbReference type="GO" id="GO:0005509">
    <property type="term" value="F:calcium ion binding"/>
    <property type="evidence" value="ECO:0007669"/>
    <property type="project" value="InterPro"/>
</dbReference>
<dbReference type="AlphaFoldDB" id="A0A0D6QUL6"/>
<dbReference type="Gene3D" id="1.10.238.10">
    <property type="entry name" value="EF-hand"/>
    <property type="match status" value="2"/>
</dbReference>
<feature type="domain" description="EF-hand" evidence="2">
    <location>
        <begin position="284"/>
        <end position="319"/>
    </location>
</feature>
<name>A0A0D6QUL6_ARACU</name>
<dbReference type="InterPro" id="IPR002048">
    <property type="entry name" value="EF_hand_dom"/>
</dbReference>
<dbReference type="PROSITE" id="PS00018">
    <property type="entry name" value="EF_HAND_1"/>
    <property type="match status" value="3"/>
</dbReference>
<sequence>MADGGVVVLDGSHIRNALPNLEQRLEALHLDGQITLSGPQFLALAESEASSILFDLALPESLKALVRHRLNLTDIDSLQIDGQIVLSKLHEYLLALADELKDDPLVVSILDGSVIRLFLEDEDDFAMLAENLFTDLDTDDSGKLSKNELRSALVHMGVEMGVPPLSVKPEVDALLTSILKQHGAEGTQELGQAQFAQLLQGILQDVADALASKPVVIIQEIKVINGSQLRKLLANDKFLQELTNLIFQELDVNKDGRVSKAELRPFFESKGSEWGLPPLEANETVGLLYDQIFAIVDQDSSGQLDMNEFEILVKGILETFAEQLAANPIFHDLEV</sequence>
<evidence type="ECO:0000259" key="2">
    <source>
        <dbReference type="PROSITE" id="PS50222"/>
    </source>
</evidence>
<dbReference type="PANTHER" id="PTHR34574:SF3">
    <property type="entry name" value="CALCIUM-BINDING EF HAND FAMILY PROTEIN"/>
    <property type="match status" value="1"/>
</dbReference>
<organism evidence="3">
    <name type="scientific">Araucaria cunninghamii</name>
    <name type="common">Hoop pine</name>
    <name type="synonym">Moreton Bay pine</name>
    <dbReference type="NCBI Taxonomy" id="56994"/>
    <lineage>
        <taxon>Eukaryota</taxon>
        <taxon>Viridiplantae</taxon>
        <taxon>Streptophyta</taxon>
        <taxon>Embryophyta</taxon>
        <taxon>Tracheophyta</taxon>
        <taxon>Spermatophyta</taxon>
        <taxon>Pinopsida</taxon>
        <taxon>Pinidae</taxon>
        <taxon>Conifers II</taxon>
        <taxon>Araucariales</taxon>
        <taxon>Araucariaceae</taxon>
        <taxon>Araucaria</taxon>
    </lineage>
</organism>
<dbReference type="SUPFAM" id="SSF47473">
    <property type="entry name" value="EF-hand"/>
    <property type="match status" value="1"/>
</dbReference>
<evidence type="ECO:0000256" key="1">
    <source>
        <dbReference type="ARBA" id="ARBA00022837"/>
    </source>
</evidence>
<dbReference type="PROSITE" id="PS50222">
    <property type="entry name" value="EF_HAND_2"/>
    <property type="match status" value="3"/>
</dbReference>
<feature type="domain" description="EF-hand" evidence="2">
    <location>
        <begin position="124"/>
        <end position="159"/>
    </location>
</feature>
<accession>A0A0D6QUL6</accession>